<proteinExistence type="predicted"/>
<protein>
    <submittedName>
        <fullName evidence="1">Uncharacterized protein</fullName>
    </submittedName>
</protein>
<accession>A0ACC3Z4F6</accession>
<evidence type="ECO:0000313" key="1">
    <source>
        <dbReference type="EMBL" id="KAL0938976.1"/>
    </source>
</evidence>
<evidence type="ECO:0000313" key="2">
    <source>
        <dbReference type="Proteomes" id="UP000805649"/>
    </source>
</evidence>
<comment type="caution">
    <text evidence="1">The sequence shown here is derived from an EMBL/GenBank/DDBJ whole genome shotgun (WGS) entry which is preliminary data.</text>
</comment>
<sequence>AFPTSFCHIVTPLWVCHQAQQIFRDRHQSGYGGEMTKRRAAESQETQRIARRFICGPQSIVWLQTIGALSLGAPFGSFGLVRAKELMATMIARLWPWPARLTDNQRCSGGMIWSQMCLIAG</sequence>
<name>A0ACC3Z4F6_COLTU</name>
<feature type="non-terminal residue" evidence="1">
    <location>
        <position position="1"/>
    </location>
</feature>
<organism evidence="1 2">
    <name type="scientific">Colletotrichum truncatum</name>
    <name type="common">Anthracnose fungus</name>
    <name type="synonym">Colletotrichum capsici</name>
    <dbReference type="NCBI Taxonomy" id="5467"/>
    <lineage>
        <taxon>Eukaryota</taxon>
        <taxon>Fungi</taxon>
        <taxon>Dikarya</taxon>
        <taxon>Ascomycota</taxon>
        <taxon>Pezizomycotina</taxon>
        <taxon>Sordariomycetes</taxon>
        <taxon>Hypocreomycetidae</taxon>
        <taxon>Glomerellales</taxon>
        <taxon>Glomerellaceae</taxon>
        <taxon>Colletotrichum</taxon>
        <taxon>Colletotrichum truncatum species complex</taxon>
    </lineage>
</organism>
<keyword evidence="2" id="KW-1185">Reference proteome</keyword>
<reference evidence="1 2" key="1">
    <citation type="journal article" date="2020" name="Phytopathology">
        <title>Genome Sequence Resources of Colletotrichum truncatum, C. plurivorum, C. musicola, and C. sojae: Four Species Pathogenic to Soybean (Glycine max).</title>
        <authorList>
            <person name="Rogerio F."/>
            <person name="Boufleur T.R."/>
            <person name="Ciampi-Guillardi M."/>
            <person name="Sukno S.A."/>
            <person name="Thon M.R."/>
            <person name="Massola Junior N.S."/>
            <person name="Baroncelli R."/>
        </authorList>
    </citation>
    <scope>NUCLEOTIDE SEQUENCE [LARGE SCALE GENOMIC DNA]</scope>
    <source>
        <strain evidence="1 2">CMES1059</strain>
    </source>
</reference>
<dbReference type="EMBL" id="VUJX02000003">
    <property type="protein sequence ID" value="KAL0938976.1"/>
    <property type="molecule type" value="Genomic_DNA"/>
</dbReference>
<dbReference type="Proteomes" id="UP000805649">
    <property type="component" value="Unassembled WGS sequence"/>
</dbReference>
<gene>
    <name evidence="1" type="ORF">CTRU02_205586</name>
</gene>